<organism evidence="3">
    <name type="scientific">Thrips palmi</name>
    <name type="common">Melon thrips</name>
    <dbReference type="NCBI Taxonomy" id="161013"/>
    <lineage>
        <taxon>Eukaryota</taxon>
        <taxon>Metazoa</taxon>
        <taxon>Ecdysozoa</taxon>
        <taxon>Arthropoda</taxon>
        <taxon>Hexapoda</taxon>
        <taxon>Insecta</taxon>
        <taxon>Pterygota</taxon>
        <taxon>Neoptera</taxon>
        <taxon>Paraneoptera</taxon>
        <taxon>Thysanoptera</taxon>
        <taxon>Terebrantia</taxon>
        <taxon>Thripoidea</taxon>
        <taxon>Thripidae</taxon>
        <taxon>Thrips</taxon>
    </lineage>
</organism>
<dbReference type="Proteomes" id="UP000515158">
    <property type="component" value="Unplaced"/>
</dbReference>
<protein>
    <submittedName>
        <fullName evidence="3">Uncharacterized protein LOC117643714 isoform X1</fullName>
    </submittedName>
</protein>
<evidence type="ECO:0000256" key="1">
    <source>
        <dbReference type="SAM" id="Phobius"/>
    </source>
</evidence>
<feature type="transmembrane region" description="Helical" evidence="1">
    <location>
        <begin position="12"/>
        <end position="32"/>
    </location>
</feature>
<name>A0A6P8YN91_THRPL</name>
<keyword evidence="2" id="KW-1185">Reference proteome</keyword>
<dbReference type="InParanoid" id="A0A6P8YN91"/>
<gene>
    <name evidence="3" type="primary">LOC117643714</name>
</gene>
<sequence length="148" mass="16847">MYHCSVRLQFYVEYFPCFSVRFFKMYLLFVFVSGTTHNPPVLSADHDEVVTTYSQVAVQLIQRSGYQSQSFIFLKVERLKEIHGTVEPHYSKAPMDPLHSSIVTSSALLLILQVGELIGVGLHSGYAKQRIKMQEVVTVMMTVLLQQA</sequence>
<dbReference type="RefSeq" id="XP_034238665.1">
    <property type="nucleotide sequence ID" value="XM_034382774.1"/>
</dbReference>
<accession>A0A6P8YN91</accession>
<reference evidence="3" key="1">
    <citation type="submission" date="2025-08" db="UniProtKB">
        <authorList>
            <consortium name="RefSeq"/>
        </authorList>
    </citation>
    <scope>IDENTIFICATION</scope>
    <source>
        <tissue evidence="3">Total insect</tissue>
    </source>
</reference>
<proteinExistence type="predicted"/>
<dbReference type="KEGG" id="tpal:117643714"/>
<evidence type="ECO:0000313" key="3">
    <source>
        <dbReference type="RefSeq" id="XP_034238665.1"/>
    </source>
</evidence>
<keyword evidence="1" id="KW-0812">Transmembrane</keyword>
<keyword evidence="1" id="KW-0472">Membrane</keyword>
<keyword evidence="1" id="KW-1133">Transmembrane helix</keyword>
<dbReference type="GeneID" id="117643714"/>
<dbReference type="AlphaFoldDB" id="A0A6P8YN91"/>
<evidence type="ECO:0000313" key="2">
    <source>
        <dbReference type="Proteomes" id="UP000515158"/>
    </source>
</evidence>
<feature type="transmembrane region" description="Helical" evidence="1">
    <location>
        <begin position="102"/>
        <end position="122"/>
    </location>
</feature>